<keyword evidence="6 7" id="KW-0472">Membrane</keyword>
<feature type="domain" description="VTT" evidence="9">
    <location>
        <begin position="43"/>
        <end position="158"/>
    </location>
</feature>
<dbReference type="InterPro" id="IPR032818">
    <property type="entry name" value="DedA-like"/>
</dbReference>
<comment type="caution">
    <text evidence="7">Lacks conserved residue(s) required for the propagation of feature annotation.</text>
</comment>
<evidence type="ECO:0000313" key="11">
    <source>
        <dbReference type="Proteomes" id="UP000638043"/>
    </source>
</evidence>
<comment type="similarity">
    <text evidence="2 7">Belongs to the DedA family.</text>
</comment>
<name>A0ABQ2N554_9MICO</name>
<evidence type="ECO:0000256" key="1">
    <source>
        <dbReference type="ARBA" id="ARBA00004651"/>
    </source>
</evidence>
<evidence type="ECO:0000259" key="9">
    <source>
        <dbReference type="Pfam" id="PF09335"/>
    </source>
</evidence>
<evidence type="ECO:0000256" key="6">
    <source>
        <dbReference type="ARBA" id="ARBA00023136"/>
    </source>
</evidence>
<comment type="subcellular location">
    <subcellularLocation>
        <location evidence="1 7">Cell membrane</location>
        <topology evidence="1 7">Multi-pass membrane protein</topology>
    </subcellularLocation>
</comment>
<evidence type="ECO:0000313" key="10">
    <source>
        <dbReference type="EMBL" id="GGO67444.1"/>
    </source>
</evidence>
<keyword evidence="11" id="KW-1185">Reference proteome</keyword>
<feature type="transmembrane region" description="Helical" evidence="7">
    <location>
        <begin position="55"/>
        <end position="79"/>
    </location>
</feature>
<proteinExistence type="inferred from homology"/>
<keyword evidence="4 7" id="KW-0812">Transmembrane</keyword>
<sequence length="230" mass="24223">MDFFIDLLPALVTSPWLLVVVLAVCTIDGFFPPVPSETTLVAVLTASITVGVSPLWIAAITAVAAVGAIAGDSIAYALGRRLRSGRLARSRRPRLRKIAGWVTDRVHSSPAVIILVGRYIPGGRVVVNMVAGSTGLRYRRFLVFSVIAGVSWAAMTTAIASASAAWLGHPLWSALLGIGIMLVLGLVIDHVARRREPASSGATAQAAVARRGEHAARPKLAPKTAPARRV</sequence>
<dbReference type="PANTHER" id="PTHR30353">
    <property type="entry name" value="INNER MEMBRANE PROTEIN DEDA-RELATED"/>
    <property type="match status" value="1"/>
</dbReference>
<evidence type="ECO:0000256" key="5">
    <source>
        <dbReference type="ARBA" id="ARBA00022989"/>
    </source>
</evidence>
<keyword evidence="3 7" id="KW-1003">Cell membrane</keyword>
<evidence type="ECO:0000256" key="8">
    <source>
        <dbReference type="SAM" id="MobiDB-lite"/>
    </source>
</evidence>
<evidence type="ECO:0000256" key="3">
    <source>
        <dbReference type="ARBA" id="ARBA00022475"/>
    </source>
</evidence>
<evidence type="ECO:0000256" key="4">
    <source>
        <dbReference type="ARBA" id="ARBA00022692"/>
    </source>
</evidence>
<keyword evidence="5 7" id="KW-1133">Transmembrane helix</keyword>
<gene>
    <name evidence="10" type="ORF">GCM10010910_29230</name>
</gene>
<dbReference type="RefSeq" id="WP_188703155.1">
    <property type="nucleotide sequence ID" value="NZ_BMMQ01000013.1"/>
</dbReference>
<feature type="transmembrane region" description="Helical" evidence="7">
    <location>
        <begin position="171"/>
        <end position="188"/>
    </location>
</feature>
<dbReference type="PANTHER" id="PTHR30353:SF0">
    <property type="entry name" value="TRANSMEMBRANE PROTEIN"/>
    <property type="match status" value="1"/>
</dbReference>
<reference evidence="11" key="1">
    <citation type="journal article" date="2019" name="Int. J. Syst. Evol. Microbiol.">
        <title>The Global Catalogue of Microorganisms (GCM) 10K type strain sequencing project: providing services to taxonomists for standard genome sequencing and annotation.</title>
        <authorList>
            <consortium name="The Broad Institute Genomics Platform"/>
            <consortium name="The Broad Institute Genome Sequencing Center for Infectious Disease"/>
            <person name="Wu L."/>
            <person name="Ma J."/>
        </authorList>
    </citation>
    <scope>NUCLEOTIDE SEQUENCE [LARGE SCALE GENOMIC DNA]</scope>
    <source>
        <strain evidence="11">CGMCC 4.7181</strain>
    </source>
</reference>
<organism evidence="10 11">
    <name type="scientific">Microbacterium nanhaiense</name>
    <dbReference type="NCBI Taxonomy" id="1301026"/>
    <lineage>
        <taxon>Bacteria</taxon>
        <taxon>Bacillati</taxon>
        <taxon>Actinomycetota</taxon>
        <taxon>Actinomycetes</taxon>
        <taxon>Micrococcales</taxon>
        <taxon>Microbacteriaceae</taxon>
        <taxon>Microbacterium</taxon>
    </lineage>
</organism>
<comment type="caution">
    <text evidence="10">The sequence shown here is derived from an EMBL/GenBank/DDBJ whole genome shotgun (WGS) entry which is preliminary data.</text>
</comment>
<protein>
    <submittedName>
        <fullName evidence="10">Membrane protein</fullName>
    </submittedName>
</protein>
<feature type="transmembrane region" description="Helical" evidence="7">
    <location>
        <begin position="141"/>
        <end position="165"/>
    </location>
</feature>
<feature type="region of interest" description="Disordered" evidence="8">
    <location>
        <begin position="202"/>
        <end position="230"/>
    </location>
</feature>
<evidence type="ECO:0000256" key="2">
    <source>
        <dbReference type="ARBA" id="ARBA00010792"/>
    </source>
</evidence>
<dbReference type="EMBL" id="BMMQ01000013">
    <property type="protein sequence ID" value="GGO67444.1"/>
    <property type="molecule type" value="Genomic_DNA"/>
</dbReference>
<dbReference type="InterPro" id="IPR032816">
    <property type="entry name" value="VTT_dom"/>
</dbReference>
<evidence type="ECO:0000256" key="7">
    <source>
        <dbReference type="RuleBase" id="RU367016"/>
    </source>
</evidence>
<dbReference type="Proteomes" id="UP000638043">
    <property type="component" value="Unassembled WGS sequence"/>
</dbReference>
<accession>A0ABQ2N554</accession>
<dbReference type="Pfam" id="PF09335">
    <property type="entry name" value="VTT_dom"/>
    <property type="match status" value="1"/>
</dbReference>